<reference evidence="2 3" key="1">
    <citation type="submission" date="2018-06" db="EMBL/GenBank/DDBJ databases">
        <title>Comparative genomics reveals the genomic features of Rhizophagus irregularis, R. cerebriforme, R. diaphanum and Gigaspora rosea, and their symbiotic lifestyle signature.</title>
        <authorList>
            <person name="Morin E."/>
            <person name="San Clemente H."/>
            <person name="Chen E.C.H."/>
            <person name="De La Providencia I."/>
            <person name="Hainaut M."/>
            <person name="Kuo A."/>
            <person name="Kohler A."/>
            <person name="Murat C."/>
            <person name="Tang N."/>
            <person name="Roy S."/>
            <person name="Loubradou J."/>
            <person name="Henrissat B."/>
            <person name="Grigoriev I.V."/>
            <person name="Corradi N."/>
            <person name="Roux C."/>
            <person name="Martin F.M."/>
        </authorList>
    </citation>
    <scope>NUCLEOTIDE SEQUENCE [LARGE SCALE GENOMIC DNA]</scope>
    <source>
        <strain evidence="2 3">DAOM 227022</strain>
    </source>
</reference>
<name>A0A397TDE3_9GLOM</name>
<protein>
    <recommendedName>
        <fullName evidence="1">MSP domain-containing protein</fullName>
    </recommendedName>
</protein>
<dbReference type="Proteomes" id="UP000265703">
    <property type="component" value="Unassembled WGS sequence"/>
</dbReference>
<comment type="caution">
    <text evidence="2">The sequence shown here is derived from an EMBL/GenBank/DDBJ whole genome shotgun (WGS) entry which is preliminary data.</text>
</comment>
<dbReference type="GO" id="GO:0000492">
    <property type="term" value="P:box C/D snoRNP assembly"/>
    <property type="evidence" value="ECO:0007669"/>
    <property type="project" value="InterPro"/>
</dbReference>
<dbReference type="AlphaFoldDB" id="A0A397TDE3"/>
<sequence length="214" mass="24510">MSEKKIKRAFLEIEEDERTSKQRIISLLNGHKNTSEISTKKIGLKTFPLKPPEHLLSRIANFLPQIASDNKELVKKDIKSIDIENVEGTERIIEMNLDLGIFEINKPSERNIIINPKELVFDNSVKPKNIVIDMETKNESGGDENLQKLESHILFKDNDENSESYNIIMDIKSLNRKKPKIIVLDDNQSNDIKKTMNLGSILETSNDNDDLIIN</sequence>
<dbReference type="GO" id="GO:0062064">
    <property type="term" value="F:box C/D methylation guide snoRNP complex binding"/>
    <property type="evidence" value="ECO:0007669"/>
    <property type="project" value="TreeGrafter"/>
</dbReference>
<dbReference type="EMBL" id="QKYT01000053">
    <property type="protein sequence ID" value="RIA95942.1"/>
    <property type="molecule type" value="Genomic_DNA"/>
</dbReference>
<dbReference type="Pfam" id="PF15370">
    <property type="entry name" value="NOPCHAP1"/>
    <property type="match status" value="1"/>
</dbReference>
<organism evidence="2 3">
    <name type="scientific">Glomus cerebriforme</name>
    <dbReference type="NCBI Taxonomy" id="658196"/>
    <lineage>
        <taxon>Eukaryota</taxon>
        <taxon>Fungi</taxon>
        <taxon>Fungi incertae sedis</taxon>
        <taxon>Mucoromycota</taxon>
        <taxon>Glomeromycotina</taxon>
        <taxon>Glomeromycetes</taxon>
        <taxon>Glomerales</taxon>
        <taxon>Glomeraceae</taxon>
        <taxon>Glomus</taxon>
    </lineage>
</organism>
<accession>A0A397TDE3</accession>
<proteinExistence type="predicted"/>
<dbReference type="InterPro" id="IPR000535">
    <property type="entry name" value="MSP_dom"/>
</dbReference>
<evidence type="ECO:0000313" key="3">
    <source>
        <dbReference type="Proteomes" id="UP000265703"/>
    </source>
</evidence>
<evidence type="ECO:0000313" key="2">
    <source>
        <dbReference type="EMBL" id="RIA95942.1"/>
    </source>
</evidence>
<gene>
    <name evidence="2" type="ORF">C1645_816089</name>
</gene>
<dbReference type="PROSITE" id="PS50202">
    <property type="entry name" value="MSP"/>
    <property type="match status" value="1"/>
</dbReference>
<dbReference type="STRING" id="658196.A0A397TDE3"/>
<feature type="domain" description="MSP" evidence="1">
    <location>
        <begin position="111"/>
        <end position="214"/>
    </location>
</feature>
<dbReference type="PANTHER" id="PTHR28674">
    <property type="entry name" value="SIMILAR TO DNA SEGMENT, CHR 10, WAYNE STATE UNIVERSITY 102,-EXPRESSED"/>
    <property type="match status" value="1"/>
</dbReference>
<evidence type="ECO:0000259" key="1">
    <source>
        <dbReference type="PROSITE" id="PS50202"/>
    </source>
</evidence>
<dbReference type="InterPro" id="IPR027921">
    <property type="entry name" value="NOPCHAP1"/>
</dbReference>
<dbReference type="OrthoDB" id="1112980at2759"/>
<dbReference type="PANTHER" id="PTHR28674:SF1">
    <property type="entry name" value="NOP PROTEIN CHAPERONE 1"/>
    <property type="match status" value="1"/>
</dbReference>
<keyword evidence="3" id="KW-1185">Reference proteome</keyword>